<dbReference type="CDD" id="cd00833">
    <property type="entry name" value="PKS"/>
    <property type="match status" value="1"/>
</dbReference>
<dbReference type="Pfam" id="PF16197">
    <property type="entry name" value="KAsynt_C_assoc"/>
    <property type="match status" value="1"/>
</dbReference>
<dbReference type="SMART" id="SM00825">
    <property type="entry name" value="PKS_KS"/>
    <property type="match status" value="1"/>
</dbReference>
<evidence type="ECO:0000256" key="3">
    <source>
        <dbReference type="ARBA" id="ARBA00022679"/>
    </source>
</evidence>
<evidence type="ECO:0000313" key="8">
    <source>
        <dbReference type="EMBL" id="GAA5179029.1"/>
    </source>
</evidence>
<gene>
    <name evidence="8" type="ORF">GCM10023322_07730</name>
</gene>
<dbReference type="InterPro" id="IPR001227">
    <property type="entry name" value="Ac_transferase_dom_sf"/>
</dbReference>
<dbReference type="InterPro" id="IPR050091">
    <property type="entry name" value="PKS_NRPS_Biosynth_Enz"/>
</dbReference>
<dbReference type="InterPro" id="IPR014043">
    <property type="entry name" value="Acyl_transferase_dom"/>
</dbReference>
<dbReference type="InterPro" id="IPR042104">
    <property type="entry name" value="PKS_dehydratase_sf"/>
</dbReference>
<dbReference type="Proteomes" id="UP001501570">
    <property type="component" value="Unassembled WGS sequence"/>
</dbReference>
<dbReference type="SUPFAM" id="SSF52151">
    <property type="entry name" value="FabD/lysophospholipase-like"/>
    <property type="match status" value="1"/>
</dbReference>
<dbReference type="InterPro" id="IPR014030">
    <property type="entry name" value="Ketoacyl_synth_N"/>
</dbReference>
<dbReference type="InterPro" id="IPR049900">
    <property type="entry name" value="PKS_mFAS_DH"/>
</dbReference>
<dbReference type="Pfam" id="PF00109">
    <property type="entry name" value="ketoacyl-synt"/>
    <property type="match status" value="1"/>
</dbReference>
<sequence>MSPSVVIVGMACRYPEAEDPEQLWENVLGRRRSFRRIPPQRLPLSEYGGTEPDRTYVTHAGLIEGWHFDRERFRIPGGTYRAVDTTHWLALEVSAAALASAGLPEGEGLDRDRVGVVLGNSLTGEFSRAALLRTRWPYVRRAVADALTEAGTPVAERDRVVGLVERRFKEPFPVPSDETLAGALANTIAGRVCNHFDFHGTGYTVDGACASSLLAVAAAATAVAEGQLDVALAGGVDLSLDPFELVGFARLGALARDEMRIFDRRPTGFLPGEGCGVVVLASEQYARRAGLTPYAYLRGWGTSSDGNGGLTRPELAGQRLALLRAYERAQLDPRRVGLIEAHGTGTEVGDLAELGALLAVRGPGADTAALGSVKANIGHTKAAAGVAGLIKATLAVHHEVLPPTTGCAEPHPMIAGSGGSLRVLDEARPWGTADRYAGVSAFGFGGINAHVVVGGVAPTRRHRLTRRDRGLAGRHPDRELVVCTADRPEQLAARLVRIRDAARGMTRGQLTDLAATLAGTERGEAPARFATAVATPDELAAAADAALARLEAGDRVVLDRFRRVFLVVGRPLRVGLLFSGQASPCYPDAGALSHLLDELPPGYDDALALPADREAAVDTAVAQPAIIRAALAGLRWLDTLGVRAHEALGHSLGELGALVWAGALDDADAYSLAAARGAAMSAADTGPAGMANLAADLSTVEQLLRGEDAVVAADNGDRRIVVSGTRASVSRVVAHAARRGIGATWLPVPHAFHSPLMAPAASRVKAAASAIDWRAAYRPVASTVTGERLADEDLVELLVRQLTAPVRFREALATLRAELLVEVGPGQVLAGLAGPGAVPMDAGAPSADGVATATAALFAAGAFSSAEPYFARRAHRRYDLDAPRTLLTNPCELTATGVPEVPAPDAAPPAAQSPAESADPVAAVVARVAAAAELDPAAIGPDVRLLADLHLSSLRVGQLAAEVAGVLGRAVPAAPLRMATATVAEFADAIAALPPAEAAPPVVAGIADWVRVFAARPVPAPAPLPVPRRWEIVGDLSGHPLAAAIREAFPTGPGEGQLTRLLALPPGLGPVPVGDVVDALRSCQRDGRPLVVLHHAGVGAAVGRSLAVEAPEVPVLVVEAPPTPAGIASAATEAEQDPDGYAEIVLGVAGGRSTPALRPLAVPTRQDARIGLGQAETCVVTGGAKGIGLECAVALAAATRARMVLLGRSAAADETVRAALRRIVDAGGTAAYRQVDVADPDAVAAVLGAERQRHGPVRGLLHAAGYNVPTPIRELDAAGVRAALAPKAAGLDNVLAALDLTELRFAVAFGSVIGRTGLAGEAHYAIANEWLARRCEQLAATAPAVRWLNIEWSAWAETGMGVHLGALDGLTRQGLVPIPTAEGVDLLLRLLAAPDLPPTVTVAGRLPDTPTLRWDTGGAPATAPDARFLESSLTHTPAVELVVAAELSLGTDPYLGDHRVDGMPVAPAVIALEAMAQAATALGGGSPRAGMPGAGAGRIGFFDVALDRPITVPDRGRQGLRVAALAGEDGGVELAVRGEETGFAVDHFRARYADPGDAPAPPGPPPAGELMPARHLYGPLFFHGPRFQRVLGFHALSAYRCSGEIAADRQARWFGAFLGQRLVLGDPGARDAFLHILQGCVPDRRVLPVGVRAIRAYRPPEGTLTLAARQLGEDGDEYLFDVAVTDATGAPVEYWQELRLRAISELAQPRLPIELLGAQLTRTLRRLDPQWTVDLAVARAGRTDHDRTLSVAGWLTGQAVTRTGAGRLLAAGAGTLSASHLDGHVLVATFTGAGTPGHVSGAGTTGGANGTGAAGVVGTTGTTGEAGTPLVAVDWELVGAAAPALSAADAALAGYLAGLPGANGDPPHAAAFRVWTCREAARKLGLGPTSPLSAEAADAGHPARLRCAGHPLASVVLETTVGPVAVCVGVR</sequence>
<dbReference type="RefSeq" id="WP_345626142.1">
    <property type="nucleotide sequence ID" value="NZ_BAABJQ010000002.1"/>
</dbReference>
<evidence type="ECO:0000256" key="5">
    <source>
        <dbReference type="PROSITE-ProRule" id="PRU01363"/>
    </source>
</evidence>
<dbReference type="SMART" id="SM00827">
    <property type="entry name" value="PKS_AT"/>
    <property type="match status" value="1"/>
</dbReference>
<dbReference type="InterPro" id="IPR016039">
    <property type="entry name" value="Thiolase-like"/>
</dbReference>
<dbReference type="InterPro" id="IPR049551">
    <property type="entry name" value="PKS_DH_C"/>
</dbReference>
<feature type="active site" description="Proton donor; for dehydratase activity" evidence="5">
    <location>
        <position position="1631"/>
    </location>
</feature>
<dbReference type="EMBL" id="BAABJQ010000002">
    <property type="protein sequence ID" value="GAA5179029.1"/>
    <property type="molecule type" value="Genomic_DNA"/>
</dbReference>
<feature type="region of interest" description="C-terminal hotdog fold" evidence="5">
    <location>
        <begin position="1573"/>
        <end position="1709"/>
    </location>
</feature>
<dbReference type="InterPro" id="IPR057326">
    <property type="entry name" value="KR_dom"/>
</dbReference>
<dbReference type="PANTHER" id="PTHR43775:SF51">
    <property type="entry name" value="INACTIVE PHENOLPHTHIOCEROL SYNTHESIS POLYKETIDE SYNTHASE TYPE I PKS1-RELATED"/>
    <property type="match status" value="1"/>
</dbReference>
<dbReference type="Pfam" id="PF00698">
    <property type="entry name" value="Acyl_transf_1"/>
    <property type="match status" value="1"/>
</dbReference>
<evidence type="ECO:0000313" key="9">
    <source>
        <dbReference type="Proteomes" id="UP001501570"/>
    </source>
</evidence>
<dbReference type="CDD" id="cd08953">
    <property type="entry name" value="KR_2_SDR_x"/>
    <property type="match status" value="1"/>
</dbReference>
<dbReference type="PROSITE" id="PS52019">
    <property type="entry name" value="PKS_MFAS_DH"/>
    <property type="match status" value="1"/>
</dbReference>
<dbReference type="InterPro" id="IPR020841">
    <property type="entry name" value="PKS_Beta-ketoAc_synthase_dom"/>
</dbReference>
<dbReference type="SUPFAM" id="SSF55048">
    <property type="entry name" value="Probable ACP-binding domain of malonyl-CoA ACP transacylase"/>
    <property type="match status" value="1"/>
</dbReference>
<feature type="active site" description="Proton acceptor; for dehydratase activity" evidence="5">
    <location>
        <position position="1458"/>
    </location>
</feature>
<keyword evidence="3" id="KW-0808">Transferase</keyword>
<dbReference type="Pfam" id="PF02801">
    <property type="entry name" value="Ketoacyl-synt_C"/>
    <property type="match status" value="1"/>
</dbReference>
<dbReference type="InterPro" id="IPR016035">
    <property type="entry name" value="Acyl_Trfase/lysoPLipase"/>
</dbReference>
<dbReference type="Pfam" id="PF08659">
    <property type="entry name" value="KR"/>
    <property type="match status" value="1"/>
</dbReference>
<dbReference type="InterPro" id="IPR036291">
    <property type="entry name" value="NAD(P)-bd_dom_sf"/>
</dbReference>
<dbReference type="Gene3D" id="3.10.129.110">
    <property type="entry name" value="Polyketide synthase dehydratase"/>
    <property type="match status" value="1"/>
</dbReference>
<organism evidence="8 9">
    <name type="scientific">Rugosimonospora acidiphila</name>
    <dbReference type="NCBI Taxonomy" id="556531"/>
    <lineage>
        <taxon>Bacteria</taxon>
        <taxon>Bacillati</taxon>
        <taxon>Actinomycetota</taxon>
        <taxon>Actinomycetes</taxon>
        <taxon>Micromonosporales</taxon>
        <taxon>Micromonosporaceae</taxon>
        <taxon>Rugosimonospora</taxon>
    </lineage>
</organism>
<dbReference type="SMART" id="SM00822">
    <property type="entry name" value="PKS_KR"/>
    <property type="match status" value="1"/>
</dbReference>
<dbReference type="Gene3D" id="3.40.47.10">
    <property type="match status" value="1"/>
</dbReference>
<feature type="region of interest" description="N-terminal hotdog fold" evidence="5">
    <location>
        <begin position="1426"/>
        <end position="1559"/>
    </location>
</feature>
<dbReference type="PANTHER" id="PTHR43775">
    <property type="entry name" value="FATTY ACID SYNTHASE"/>
    <property type="match status" value="1"/>
</dbReference>
<dbReference type="SMART" id="SM00826">
    <property type="entry name" value="PKS_DH"/>
    <property type="match status" value="1"/>
</dbReference>
<accession>A0ABP9RJN8</accession>
<evidence type="ECO:0000256" key="4">
    <source>
        <dbReference type="ARBA" id="ARBA00023315"/>
    </source>
</evidence>
<comment type="caution">
    <text evidence="8">The sequence shown here is derived from an EMBL/GenBank/DDBJ whole genome shotgun (WGS) entry which is preliminary data.</text>
</comment>
<evidence type="ECO:0000256" key="2">
    <source>
        <dbReference type="ARBA" id="ARBA00022553"/>
    </source>
</evidence>
<dbReference type="InterPro" id="IPR016036">
    <property type="entry name" value="Malonyl_transacylase_ACP-bd"/>
</dbReference>
<dbReference type="SUPFAM" id="SSF51735">
    <property type="entry name" value="NAD(P)-binding Rossmann-fold domains"/>
    <property type="match status" value="1"/>
</dbReference>
<keyword evidence="2" id="KW-0597">Phosphoprotein</keyword>
<dbReference type="Pfam" id="PF14765">
    <property type="entry name" value="PS-DH"/>
    <property type="match status" value="1"/>
</dbReference>
<proteinExistence type="predicted"/>
<dbReference type="InterPro" id="IPR036736">
    <property type="entry name" value="ACP-like_sf"/>
</dbReference>
<dbReference type="InterPro" id="IPR014031">
    <property type="entry name" value="Ketoacyl_synth_C"/>
</dbReference>
<keyword evidence="9" id="KW-1185">Reference proteome</keyword>
<dbReference type="InterPro" id="IPR020807">
    <property type="entry name" value="PKS_DH"/>
</dbReference>
<dbReference type="InterPro" id="IPR032821">
    <property type="entry name" value="PKS_assoc"/>
</dbReference>
<dbReference type="InterPro" id="IPR049552">
    <property type="entry name" value="PKS_DH_N"/>
</dbReference>
<name>A0ABP9RJN8_9ACTN</name>
<dbReference type="InterPro" id="IPR013968">
    <property type="entry name" value="PKS_KR"/>
</dbReference>
<dbReference type="Gene3D" id="3.40.50.720">
    <property type="entry name" value="NAD(P)-binding Rossmann-like Domain"/>
    <property type="match status" value="1"/>
</dbReference>
<dbReference type="SUPFAM" id="SSF47336">
    <property type="entry name" value="ACP-like"/>
    <property type="match status" value="1"/>
</dbReference>
<evidence type="ECO:0000259" key="6">
    <source>
        <dbReference type="PROSITE" id="PS52004"/>
    </source>
</evidence>
<dbReference type="SUPFAM" id="SSF53901">
    <property type="entry name" value="Thiolase-like"/>
    <property type="match status" value="1"/>
</dbReference>
<keyword evidence="1" id="KW-0596">Phosphopantetheine</keyword>
<evidence type="ECO:0000259" key="7">
    <source>
        <dbReference type="PROSITE" id="PS52019"/>
    </source>
</evidence>
<dbReference type="Gene3D" id="1.10.1200.10">
    <property type="entry name" value="ACP-like"/>
    <property type="match status" value="1"/>
</dbReference>
<reference evidence="9" key="1">
    <citation type="journal article" date="2019" name="Int. J. Syst. Evol. Microbiol.">
        <title>The Global Catalogue of Microorganisms (GCM) 10K type strain sequencing project: providing services to taxonomists for standard genome sequencing and annotation.</title>
        <authorList>
            <consortium name="The Broad Institute Genomics Platform"/>
            <consortium name="The Broad Institute Genome Sequencing Center for Infectious Disease"/>
            <person name="Wu L."/>
            <person name="Ma J."/>
        </authorList>
    </citation>
    <scope>NUCLEOTIDE SEQUENCE [LARGE SCALE GENOMIC DNA]</scope>
    <source>
        <strain evidence="9">JCM 18304</strain>
    </source>
</reference>
<protein>
    <submittedName>
        <fullName evidence="8">Type I polyketide synthase</fullName>
    </submittedName>
</protein>
<keyword evidence="4" id="KW-0012">Acyltransferase</keyword>
<dbReference type="Gene3D" id="3.40.366.10">
    <property type="entry name" value="Malonyl-Coenzyme A Acyl Carrier Protein, domain 2"/>
    <property type="match status" value="1"/>
</dbReference>
<dbReference type="PROSITE" id="PS52004">
    <property type="entry name" value="KS3_2"/>
    <property type="match status" value="1"/>
</dbReference>
<dbReference type="Pfam" id="PF21089">
    <property type="entry name" value="PKS_DH_N"/>
    <property type="match status" value="1"/>
</dbReference>
<feature type="domain" description="PKS/mFAS DH" evidence="7">
    <location>
        <begin position="1426"/>
        <end position="1709"/>
    </location>
</feature>
<feature type="domain" description="Ketosynthase family 3 (KS3)" evidence="6">
    <location>
        <begin position="2"/>
        <end position="455"/>
    </location>
</feature>
<evidence type="ECO:0000256" key="1">
    <source>
        <dbReference type="ARBA" id="ARBA00022450"/>
    </source>
</evidence>